<proteinExistence type="predicted"/>
<organism evidence="1 2">
    <name type="scientific">Rhizophagus clarus</name>
    <dbReference type="NCBI Taxonomy" id="94130"/>
    <lineage>
        <taxon>Eukaryota</taxon>
        <taxon>Fungi</taxon>
        <taxon>Fungi incertae sedis</taxon>
        <taxon>Mucoromycota</taxon>
        <taxon>Glomeromycotina</taxon>
        <taxon>Glomeromycetes</taxon>
        <taxon>Glomerales</taxon>
        <taxon>Glomeraceae</taxon>
        <taxon>Rhizophagus</taxon>
    </lineage>
</organism>
<protein>
    <submittedName>
        <fullName evidence="1">Uncharacterized protein</fullName>
    </submittedName>
</protein>
<name>A0A8H3LQH3_9GLOM</name>
<comment type="caution">
    <text evidence="1">The sequence shown here is derived from an EMBL/GenBank/DDBJ whole genome shotgun (WGS) entry which is preliminary data.</text>
</comment>
<gene>
    <name evidence="1" type="ORF">RCL2_001717300</name>
</gene>
<dbReference type="Proteomes" id="UP000615446">
    <property type="component" value="Unassembled WGS sequence"/>
</dbReference>
<evidence type="ECO:0000313" key="2">
    <source>
        <dbReference type="Proteomes" id="UP000615446"/>
    </source>
</evidence>
<accession>A0A8H3LQH3</accession>
<dbReference type="EMBL" id="BLAL01000194">
    <property type="protein sequence ID" value="GES90316.1"/>
    <property type="molecule type" value="Genomic_DNA"/>
</dbReference>
<sequence>MLTPILIPTVVPKFLLIFSPSHSYQRKNGKYDKLKENLHLEFVKKEIESKELDESWNVAKSFPDIRMEHVHIIVQLPKPANTIDASKIKRTSRLGGLGGTTFQGEEHGDDYEGIDLTRSIICNY</sequence>
<evidence type="ECO:0000313" key="1">
    <source>
        <dbReference type="EMBL" id="GES90316.1"/>
    </source>
</evidence>
<reference evidence="1" key="1">
    <citation type="submission" date="2019-10" db="EMBL/GenBank/DDBJ databases">
        <title>Conservation and host-specific expression of non-tandemly repeated heterogenous ribosome RNA gene in arbuscular mycorrhizal fungi.</title>
        <authorList>
            <person name="Maeda T."/>
            <person name="Kobayashi Y."/>
            <person name="Nakagawa T."/>
            <person name="Ezawa T."/>
            <person name="Yamaguchi K."/>
            <person name="Bino T."/>
            <person name="Nishimoto Y."/>
            <person name="Shigenobu S."/>
            <person name="Kawaguchi M."/>
        </authorList>
    </citation>
    <scope>NUCLEOTIDE SEQUENCE</scope>
    <source>
        <strain evidence="1">HR1</strain>
    </source>
</reference>
<dbReference type="AlphaFoldDB" id="A0A8H3LQH3"/>